<sequence length="126" mass="14171">MSVVDDDASWSKQLQADSLQRDFFFLQSSRVHAYLSHIAHAQEGLVFTNEEKKKSPASNKGRVSVEMEEDRKDSSPSSPRVPCLAQFKNTSPSSPSTSEGFSRRLRKNEFLPETGEPTGESRKHLE</sequence>
<comment type="caution">
    <text evidence="1">The sequence shown here is derived from an EMBL/GenBank/DDBJ whole genome shotgun (WGS) entry which is preliminary data.</text>
</comment>
<keyword evidence="2" id="KW-1185">Reference proteome</keyword>
<name>A0ACC2ELE3_DIPCM</name>
<protein>
    <submittedName>
        <fullName evidence="1">Uncharacterized protein</fullName>
    </submittedName>
</protein>
<dbReference type="EMBL" id="CM055093">
    <property type="protein sequence ID" value="KAJ7567277.1"/>
    <property type="molecule type" value="Genomic_DNA"/>
</dbReference>
<organism evidence="1 2">
    <name type="scientific">Diphasiastrum complanatum</name>
    <name type="common">Issler's clubmoss</name>
    <name type="synonym">Lycopodium complanatum</name>
    <dbReference type="NCBI Taxonomy" id="34168"/>
    <lineage>
        <taxon>Eukaryota</taxon>
        <taxon>Viridiplantae</taxon>
        <taxon>Streptophyta</taxon>
        <taxon>Embryophyta</taxon>
        <taxon>Tracheophyta</taxon>
        <taxon>Lycopodiopsida</taxon>
        <taxon>Lycopodiales</taxon>
        <taxon>Lycopodiaceae</taxon>
        <taxon>Lycopodioideae</taxon>
        <taxon>Diphasiastrum</taxon>
    </lineage>
</organism>
<reference evidence="2" key="1">
    <citation type="journal article" date="2024" name="Proc. Natl. Acad. Sci. U.S.A.">
        <title>Extraordinary preservation of gene collinearity over three hundred million years revealed in homosporous lycophytes.</title>
        <authorList>
            <person name="Li C."/>
            <person name="Wickell D."/>
            <person name="Kuo L.Y."/>
            <person name="Chen X."/>
            <person name="Nie B."/>
            <person name="Liao X."/>
            <person name="Peng D."/>
            <person name="Ji J."/>
            <person name="Jenkins J."/>
            <person name="Williams M."/>
            <person name="Shu S."/>
            <person name="Plott C."/>
            <person name="Barry K."/>
            <person name="Rajasekar S."/>
            <person name="Grimwood J."/>
            <person name="Han X."/>
            <person name="Sun S."/>
            <person name="Hou Z."/>
            <person name="He W."/>
            <person name="Dai G."/>
            <person name="Sun C."/>
            <person name="Schmutz J."/>
            <person name="Leebens-Mack J.H."/>
            <person name="Li F.W."/>
            <person name="Wang L."/>
        </authorList>
    </citation>
    <scope>NUCLEOTIDE SEQUENCE [LARGE SCALE GENOMIC DNA]</scope>
    <source>
        <strain evidence="2">cv. PW_Plant_1</strain>
    </source>
</reference>
<dbReference type="Proteomes" id="UP001162992">
    <property type="component" value="Chromosome 2"/>
</dbReference>
<proteinExistence type="predicted"/>
<evidence type="ECO:0000313" key="1">
    <source>
        <dbReference type="EMBL" id="KAJ7567277.1"/>
    </source>
</evidence>
<gene>
    <name evidence="1" type="ORF">O6H91_02G140400</name>
</gene>
<evidence type="ECO:0000313" key="2">
    <source>
        <dbReference type="Proteomes" id="UP001162992"/>
    </source>
</evidence>
<accession>A0ACC2ELE3</accession>